<dbReference type="Gene3D" id="3.10.260.10">
    <property type="entry name" value="Transcription regulator HTH, APSES-type DNA-binding domain"/>
    <property type="match status" value="1"/>
</dbReference>
<keyword evidence="2" id="KW-0040">ANK repeat</keyword>
<dbReference type="PANTHER" id="PTHR43828">
    <property type="entry name" value="ASPARAGINASE"/>
    <property type="match status" value="1"/>
</dbReference>
<dbReference type="InterPro" id="IPR018004">
    <property type="entry name" value="KilA/APSES_HTH"/>
</dbReference>
<dbReference type="EMBL" id="JADGIZ020000013">
    <property type="protein sequence ID" value="KAL2916971.1"/>
    <property type="molecule type" value="Genomic_DNA"/>
</dbReference>
<feature type="compositionally biased region" description="Low complexity" evidence="3">
    <location>
        <begin position="294"/>
        <end position="317"/>
    </location>
</feature>
<evidence type="ECO:0000259" key="4">
    <source>
        <dbReference type="PROSITE" id="PS51299"/>
    </source>
</evidence>
<organism evidence="5 6">
    <name type="scientific">Polyrhizophydium stewartii</name>
    <dbReference type="NCBI Taxonomy" id="2732419"/>
    <lineage>
        <taxon>Eukaryota</taxon>
        <taxon>Fungi</taxon>
        <taxon>Fungi incertae sedis</taxon>
        <taxon>Chytridiomycota</taxon>
        <taxon>Chytridiomycota incertae sedis</taxon>
        <taxon>Chytridiomycetes</taxon>
        <taxon>Rhizophydiales</taxon>
        <taxon>Rhizophydiales incertae sedis</taxon>
        <taxon>Polyrhizophydium</taxon>
    </lineage>
</organism>
<dbReference type="PANTHER" id="PTHR43828:SF3">
    <property type="entry name" value="CHROMO DOMAIN-CONTAINING PROTEIN"/>
    <property type="match status" value="1"/>
</dbReference>
<dbReference type="Pfam" id="PF04383">
    <property type="entry name" value="KilA-N"/>
    <property type="match status" value="1"/>
</dbReference>
<accession>A0ABR4NBV7</accession>
<evidence type="ECO:0000256" key="2">
    <source>
        <dbReference type="ARBA" id="ARBA00023043"/>
    </source>
</evidence>
<feature type="domain" description="HTH APSES-type" evidence="4">
    <location>
        <begin position="428"/>
        <end position="526"/>
    </location>
</feature>
<dbReference type="InterPro" id="IPR003163">
    <property type="entry name" value="Tscrpt_reg_HTH_APSES-type"/>
</dbReference>
<dbReference type="SMART" id="SM01252">
    <property type="entry name" value="KilA-N"/>
    <property type="match status" value="1"/>
</dbReference>
<protein>
    <submittedName>
        <fullName evidence="5">Transcriptional regulator swi6</fullName>
    </submittedName>
</protein>
<dbReference type="Proteomes" id="UP001527925">
    <property type="component" value="Unassembled WGS sequence"/>
</dbReference>
<name>A0ABR4NBV7_9FUNG</name>
<comment type="caution">
    <text evidence="5">The sequence shown here is derived from an EMBL/GenBank/DDBJ whole genome shotgun (WGS) entry which is preliminary data.</text>
</comment>
<gene>
    <name evidence="5" type="primary">SWI6_2</name>
    <name evidence="5" type="ORF">HK105_203403</name>
</gene>
<sequence length="526" mass="54950">MDSLLSTDPAAAHALHAAAGSAAALAAHDYDWRLATAPLPAAYANGSAAPPASGAAAAAGSNNTGLGAGAYSNNIGSPTQLAASPPLLLHPAGPAAAASPAAAAAATAAASPLASSFGFASPAASSAAASSAAAQASLLAHADEPQLMLPFVVSDLPATYPTALHGRFELRYWDAAPTPSAAAALVPQGPAAAAAAAAQHHQLNGGLGVGINGASGLAMPSLAPGMPLSHGMPLGLGASGLAGLPASASSDDFGVSGHLKAQQNGHLFPFQQMQGPGSHGMGADQGGMLFQQHLHQQSPSQHLLQQHAQAHQQQQQHHLQHAQHFHMQQQQHQQQQQLHQQQHQQHQQQQQQQFQHLQQFQQQFSQQQSDYQMSGTAAQFSQFQAYNPANFLAGMRRPKPFIETPPRRPITASGPRTLSNAATGGESLYEATYSNVPVFELALGDNSVMRRKEDSWINATHILKAAGIEKGRRTKILEKEVHHEIHEKIQGGYGKYQGTWIPLDRARALAAQYGVEEILAPILDIA</sequence>
<evidence type="ECO:0000313" key="5">
    <source>
        <dbReference type="EMBL" id="KAL2916971.1"/>
    </source>
</evidence>
<evidence type="ECO:0000256" key="1">
    <source>
        <dbReference type="ARBA" id="ARBA00022737"/>
    </source>
</evidence>
<dbReference type="InterPro" id="IPR051642">
    <property type="entry name" value="SWI6-like"/>
</dbReference>
<dbReference type="SUPFAM" id="SSF54616">
    <property type="entry name" value="DNA-binding domain of Mlu1-box binding protein MBP1"/>
    <property type="match status" value="1"/>
</dbReference>
<dbReference type="PROSITE" id="PS51299">
    <property type="entry name" value="HTH_APSES"/>
    <property type="match status" value="1"/>
</dbReference>
<evidence type="ECO:0000313" key="6">
    <source>
        <dbReference type="Proteomes" id="UP001527925"/>
    </source>
</evidence>
<proteinExistence type="predicted"/>
<dbReference type="InterPro" id="IPR036887">
    <property type="entry name" value="HTH_APSES_sf"/>
</dbReference>
<keyword evidence="1" id="KW-0677">Repeat</keyword>
<evidence type="ECO:0000256" key="3">
    <source>
        <dbReference type="SAM" id="MobiDB-lite"/>
    </source>
</evidence>
<feature type="region of interest" description="Disordered" evidence="3">
    <location>
        <begin position="294"/>
        <end position="353"/>
    </location>
</feature>
<reference evidence="5 6" key="1">
    <citation type="submission" date="2023-09" db="EMBL/GenBank/DDBJ databases">
        <title>Pangenome analysis of Batrachochytrium dendrobatidis and related Chytrids.</title>
        <authorList>
            <person name="Yacoub M.N."/>
            <person name="Stajich J.E."/>
            <person name="James T.Y."/>
        </authorList>
    </citation>
    <scope>NUCLEOTIDE SEQUENCE [LARGE SCALE GENOMIC DNA]</scope>
    <source>
        <strain evidence="5 6">JEL0888</strain>
    </source>
</reference>
<keyword evidence="6" id="KW-1185">Reference proteome</keyword>
<feature type="compositionally biased region" description="Low complexity" evidence="3">
    <location>
        <begin position="325"/>
        <end position="353"/>
    </location>
</feature>